<keyword evidence="3" id="KW-0808">Transferase</keyword>
<dbReference type="OrthoDB" id="927791at2"/>
<dbReference type="RefSeq" id="WP_123877125.1">
    <property type="nucleotide sequence ID" value="NZ_CP033920.1"/>
</dbReference>
<reference evidence="3 4" key="1">
    <citation type="submission" date="2018-06" db="EMBL/GenBank/DDBJ databases">
        <authorList>
            <consortium name="Pathogen Informatics"/>
            <person name="Doyle S."/>
        </authorList>
    </citation>
    <scope>NUCLEOTIDE SEQUENCE [LARGE SCALE GENOMIC DNA]</scope>
    <source>
        <strain evidence="3 4">NCTC13533</strain>
    </source>
</reference>
<dbReference type="Pfam" id="PF00535">
    <property type="entry name" value="Glycos_transf_2"/>
    <property type="match status" value="1"/>
</dbReference>
<dbReference type="EMBL" id="CP033920">
    <property type="protein sequence ID" value="AZA47493.1"/>
    <property type="molecule type" value="Genomic_DNA"/>
</dbReference>
<reference evidence="2" key="3">
    <citation type="submission" date="2018-11" db="EMBL/GenBank/DDBJ databases">
        <title>Proposal to divide the Flavobacteriaceae and reorganize its genera based on Amino Acid Identity values calculated from whole genome sequences.</title>
        <authorList>
            <person name="Nicholson A.C."/>
            <person name="Gulvik C.A."/>
            <person name="Whitney A.M."/>
            <person name="Humrighouse B.W."/>
            <person name="Bell M."/>
            <person name="Holmes B."/>
            <person name="Steigerwalt A."/>
            <person name="Villarma A."/>
            <person name="Sheth M."/>
            <person name="Batra D."/>
            <person name="Pryor J."/>
            <person name="Bernardet J.-F."/>
            <person name="Hugo C."/>
            <person name="Kampfer P."/>
            <person name="Newman J."/>
            <person name="Mcquiston J.R."/>
        </authorList>
    </citation>
    <scope>NUCLEOTIDE SEQUENCE [LARGE SCALE GENOMIC DNA]</scope>
    <source>
        <strain evidence="2">G0188</strain>
    </source>
</reference>
<dbReference type="STRING" id="297244.SAMN05421639_103338"/>
<dbReference type="AlphaFoldDB" id="A0A376EL07"/>
<dbReference type="Proteomes" id="UP000255224">
    <property type="component" value="Unassembled WGS sequence"/>
</dbReference>
<evidence type="ECO:0000313" key="5">
    <source>
        <dbReference type="Proteomes" id="UP000273270"/>
    </source>
</evidence>
<feature type="domain" description="Glycosyltransferase 2-like" evidence="1">
    <location>
        <begin position="4"/>
        <end position="135"/>
    </location>
</feature>
<dbReference type="CDD" id="cd00761">
    <property type="entry name" value="Glyco_tranf_GTA_type"/>
    <property type="match status" value="1"/>
</dbReference>
<name>A0A376EL07_CHRCU</name>
<dbReference type="SUPFAM" id="SSF53448">
    <property type="entry name" value="Nucleotide-diphospho-sugar transferases"/>
    <property type="match status" value="1"/>
</dbReference>
<reference evidence="5" key="2">
    <citation type="submission" date="2018-11" db="EMBL/GenBank/DDBJ databases">
        <title>Proposal to divide the Flavobacteriaceae and reorganize its genera based on Amino Acid Identity values calculated from whole genome sequences.</title>
        <authorList>
            <person name="Nicholson A.C."/>
            <person name="Gulvik C.A."/>
            <person name="Whitney A.M."/>
            <person name="Humrighouse B.W."/>
            <person name="Bell M."/>
            <person name="Holmes B."/>
            <person name="Steigerwalt A.G."/>
            <person name="Villarma A."/>
            <person name="Sheth M."/>
            <person name="Batra D."/>
            <person name="Pryor J."/>
            <person name="Bernardet J.-F."/>
            <person name="Hugo C."/>
            <person name="Kampfer P."/>
            <person name="Newman J."/>
            <person name="McQuiston J.R."/>
        </authorList>
    </citation>
    <scope>NUCLEOTIDE SEQUENCE [LARGE SCALE GENOMIC DNA]</scope>
    <source>
        <strain evidence="5">G0188</strain>
    </source>
</reference>
<dbReference type="GO" id="GO:0050501">
    <property type="term" value="F:hyaluronan synthase activity"/>
    <property type="evidence" value="ECO:0007669"/>
    <property type="project" value="UniProtKB-EC"/>
</dbReference>
<sequence>MKISVIIPVYNAEEFVSQAVESALQFDEVHEVILVEDKSPDNALQVCTQLAEKHTRVRLYQHPDKGNHGAGPSRNLGIEKSTGDFIAFLDADDYFLPNRFDAERELFKRPEVEGVYGALGVHYYSAKAKEQYYSLFEDKLTTVYERHSPKDVFLGQIYMLGSFGLFSIDALTIRKESLLQKMDILFRTNLRLHQDTEFLFRLSFYLDLYPGILDEAVAVRGVHENNRITLVDSKKINPASTRILLWKEIDRWAHDENKVPGNVKQHISRMYRSFEIANAPLTKKWGMILKYLLTDYKSIRSGLYNINFRDNLF</sequence>
<dbReference type="KEGG" id="ccau:EG346_04520"/>
<dbReference type="EMBL" id="UFVQ01000003">
    <property type="protein sequence ID" value="STD10195.1"/>
    <property type="molecule type" value="Genomic_DNA"/>
</dbReference>
<accession>A0A3G6M2L6</accession>
<dbReference type="PANTHER" id="PTHR22916">
    <property type="entry name" value="GLYCOSYLTRANSFERASE"/>
    <property type="match status" value="1"/>
</dbReference>
<evidence type="ECO:0000313" key="2">
    <source>
        <dbReference type="EMBL" id="AZA47493.1"/>
    </source>
</evidence>
<keyword evidence="5" id="KW-1185">Reference proteome</keyword>
<dbReference type="PANTHER" id="PTHR22916:SF3">
    <property type="entry name" value="UDP-GLCNAC:BETAGAL BETA-1,3-N-ACETYLGLUCOSAMINYLTRANSFERASE-LIKE PROTEIN 1"/>
    <property type="match status" value="1"/>
</dbReference>
<protein>
    <submittedName>
        <fullName evidence="2">Glycosyltransferase family 2 protein</fullName>
    </submittedName>
    <submittedName>
        <fullName evidence="3">Hyaluronan synthase</fullName>
        <ecNumber evidence="3">2.4.1.212</ecNumber>
    </submittedName>
</protein>
<proteinExistence type="predicted"/>
<gene>
    <name evidence="3" type="primary">hyaD_7</name>
    <name evidence="2" type="ORF">EG346_04520</name>
    <name evidence="3" type="ORF">NCTC13533_04779</name>
</gene>
<keyword evidence="3" id="KW-0328">Glycosyltransferase</keyword>
<evidence type="ECO:0000259" key="1">
    <source>
        <dbReference type="Pfam" id="PF00535"/>
    </source>
</evidence>
<accession>A0A376EL07</accession>
<organism evidence="3 4">
    <name type="scientific">Chryseobacterium carnipullorum</name>
    <dbReference type="NCBI Taxonomy" id="1124835"/>
    <lineage>
        <taxon>Bacteria</taxon>
        <taxon>Pseudomonadati</taxon>
        <taxon>Bacteroidota</taxon>
        <taxon>Flavobacteriia</taxon>
        <taxon>Flavobacteriales</taxon>
        <taxon>Weeksellaceae</taxon>
        <taxon>Chryseobacterium group</taxon>
        <taxon>Chryseobacterium</taxon>
    </lineage>
</organism>
<dbReference type="EC" id="2.4.1.212" evidence="3"/>
<dbReference type="InterPro" id="IPR029044">
    <property type="entry name" value="Nucleotide-diphossugar_trans"/>
</dbReference>
<dbReference type="InterPro" id="IPR001173">
    <property type="entry name" value="Glyco_trans_2-like"/>
</dbReference>
<dbReference type="Proteomes" id="UP000273270">
    <property type="component" value="Chromosome"/>
</dbReference>
<dbReference type="Gene3D" id="3.90.550.10">
    <property type="entry name" value="Spore Coat Polysaccharide Biosynthesis Protein SpsA, Chain A"/>
    <property type="match status" value="1"/>
</dbReference>
<evidence type="ECO:0000313" key="3">
    <source>
        <dbReference type="EMBL" id="STD10195.1"/>
    </source>
</evidence>
<evidence type="ECO:0000313" key="4">
    <source>
        <dbReference type="Proteomes" id="UP000255224"/>
    </source>
</evidence>